<dbReference type="EMBL" id="NBSK02000005">
    <property type="protein sequence ID" value="KAJ0207354.1"/>
    <property type="molecule type" value="Genomic_DNA"/>
</dbReference>
<dbReference type="InterPro" id="IPR052610">
    <property type="entry name" value="bHLH_transcription_regulator"/>
</dbReference>
<dbReference type="InterPro" id="IPR011598">
    <property type="entry name" value="bHLH_dom"/>
</dbReference>
<evidence type="ECO:0000313" key="7">
    <source>
        <dbReference type="Proteomes" id="UP000235145"/>
    </source>
</evidence>
<evidence type="ECO:0000256" key="2">
    <source>
        <dbReference type="ARBA" id="ARBA00023015"/>
    </source>
</evidence>
<dbReference type="PANTHER" id="PTHR45959:SF33">
    <property type="entry name" value="MYC-TYPE, BASIC HELIX-LOOP-HELIX (BHLH) DOMAIN-CONTAINING PROTEIN-RELATED"/>
    <property type="match status" value="1"/>
</dbReference>
<sequence>MSKRVNLVQSSSPIMEIPQFKSLSQSTGIEDSFFNFQWPVNSIDNQLSSMAAFGEKKTHDHHLHAHAPFFDETVMESSSRPTKELKNHSNNLPSSQFGNQNYYVFNQGFQGSNSGGAKMSSTSNNTRVPPYQDHILAERKRREKLRQHFIALSALLPNLKRMDKASVLGDAIEYTKILQEKVKILEEQTQKKANIKSVKFEVVVDGGEISSSEKISGVPEKLPEIEARFSGKNVLIRVHCEKKTGVVENTLAEIEKLHLSVISSNAMIFANSALHITIIAQMDRDLIITMEELVKNLRFGLKKFM</sequence>
<dbReference type="Gene3D" id="4.10.280.10">
    <property type="entry name" value="Helix-loop-helix DNA-binding domain"/>
    <property type="match status" value="1"/>
</dbReference>
<dbReference type="InterPro" id="IPR036638">
    <property type="entry name" value="HLH_DNA-bd_sf"/>
</dbReference>
<comment type="caution">
    <text evidence="6">The sequence shown here is derived from an EMBL/GenBank/DDBJ whole genome shotgun (WGS) entry which is preliminary data.</text>
</comment>
<keyword evidence="4" id="KW-0539">Nucleus</keyword>
<accession>A0A9R1XCJ0</accession>
<evidence type="ECO:0000256" key="1">
    <source>
        <dbReference type="ARBA" id="ARBA00004123"/>
    </source>
</evidence>
<gene>
    <name evidence="6" type="ORF">LSAT_V11C500268390</name>
</gene>
<reference evidence="6 7" key="1">
    <citation type="journal article" date="2017" name="Nat. Commun.">
        <title>Genome assembly with in vitro proximity ligation data and whole-genome triplication in lettuce.</title>
        <authorList>
            <person name="Reyes-Chin-Wo S."/>
            <person name="Wang Z."/>
            <person name="Yang X."/>
            <person name="Kozik A."/>
            <person name="Arikit S."/>
            <person name="Song C."/>
            <person name="Xia L."/>
            <person name="Froenicke L."/>
            <person name="Lavelle D.O."/>
            <person name="Truco M.J."/>
            <person name="Xia R."/>
            <person name="Zhu S."/>
            <person name="Xu C."/>
            <person name="Xu H."/>
            <person name="Xu X."/>
            <person name="Cox K."/>
            <person name="Korf I."/>
            <person name="Meyers B.C."/>
            <person name="Michelmore R.W."/>
        </authorList>
    </citation>
    <scope>NUCLEOTIDE SEQUENCE [LARGE SCALE GENOMIC DNA]</scope>
    <source>
        <strain evidence="7">cv. Salinas</strain>
        <tissue evidence="6">Seedlings</tissue>
    </source>
</reference>
<keyword evidence="3" id="KW-0804">Transcription</keyword>
<evidence type="ECO:0000256" key="4">
    <source>
        <dbReference type="ARBA" id="ARBA00023242"/>
    </source>
</evidence>
<name>A0A9R1XCJ0_LACSA</name>
<keyword evidence="7" id="KW-1185">Reference proteome</keyword>
<dbReference type="GO" id="GO:0005634">
    <property type="term" value="C:nucleus"/>
    <property type="evidence" value="ECO:0007669"/>
    <property type="project" value="UniProtKB-SubCell"/>
</dbReference>
<dbReference type="AlphaFoldDB" id="A0A9R1XCJ0"/>
<evidence type="ECO:0000259" key="5">
    <source>
        <dbReference type="PROSITE" id="PS50888"/>
    </source>
</evidence>
<dbReference type="PANTHER" id="PTHR45959">
    <property type="entry name" value="BHLH TRANSCRIPTION FACTOR"/>
    <property type="match status" value="1"/>
</dbReference>
<proteinExistence type="predicted"/>
<dbReference type="Proteomes" id="UP000235145">
    <property type="component" value="Unassembled WGS sequence"/>
</dbReference>
<protein>
    <recommendedName>
        <fullName evidence="5">BHLH domain-containing protein</fullName>
    </recommendedName>
</protein>
<dbReference type="PROSITE" id="PS50888">
    <property type="entry name" value="BHLH"/>
    <property type="match status" value="1"/>
</dbReference>
<feature type="domain" description="BHLH" evidence="5">
    <location>
        <begin position="129"/>
        <end position="178"/>
    </location>
</feature>
<dbReference type="SUPFAM" id="SSF47459">
    <property type="entry name" value="HLH, helix-loop-helix DNA-binding domain"/>
    <property type="match status" value="1"/>
</dbReference>
<dbReference type="Pfam" id="PF00010">
    <property type="entry name" value="HLH"/>
    <property type="match status" value="1"/>
</dbReference>
<dbReference type="SMART" id="SM00353">
    <property type="entry name" value="HLH"/>
    <property type="match status" value="1"/>
</dbReference>
<keyword evidence="2" id="KW-0805">Transcription regulation</keyword>
<organism evidence="6 7">
    <name type="scientific">Lactuca sativa</name>
    <name type="common">Garden lettuce</name>
    <dbReference type="NCBI Taxonomy" id="4236"/>
    <lineage>
        <taxon>Eukaryota</taxon>
        <taxon>Viridiplantae</taxon>
        <taxon>Streptophyta</taxon>
        <taxon>Embryophyta</taxon>
        <taxon>Tracheophyta</taxon>
        <taxon>Spermatophyta</taxon>
        <taxon>Magnoliopsida</taxon>
        <taxon>eudicotyledons</taxon>
        <taxon>Gunneridae</taxon>
        <taxon>Pentapetalae</taxon>
        <taxon>asterids</taxon>
        <taxon>campanulids</taxon>
        <taxon>Asterales</taxon>
        <taxon>Asteraceae</taxon>
        <taxon>Cichorioideae</taxon>
        <taxon>Cichorieae</taxon>
        <taxon>Lactucinae</taxon>
        <taxon>Lactuca</taxon>
    </lineage>
</organism>
<evidence type="ECO:0000313" key="6">
    <source>
        <dbReference type="EMBL" id="KAJ0207354.1"/>
    </source>
</evidence>
<dbReference type="OrthoDB" id="690068at2759"/>
<dbReference type="GO" id="GO:0046983">
    <property type="term" value="F:protein dimerization activity"/>
    <property type="evidence" value="ECO:0007669"/>
    <property type="project" value="InterPro"/>
</dbReference>
<comment type="subcellular location">
    <subcellularLocation>
        <location evidence="1">Nucleus</location>
    </subcellularLocation>
</comment>
<evidence type="ECO:0000256" key="3">
    <source>
        <dbReference type="ARBA" id="ARBA00023163"/>
    </source>
</evidence>